<dbReference type="AlphaFoldDB" id="A1CDS1"/>
<sequence length="348" mass="39055">MSTTQDPLDGISGELANHRDGLKAVLFIFSAISFYNVVELVVLVLSTFRRWRGLYFWSLLLSGCFGVVPYSLGFLLKFFTSANSTLSVTMLSIGWWTMVTGQAFVLYSRLHLVLRDERVLRRVLVMIIANVFLLHIPTTVLTYGSNVVDRSPVFVQGYNIMEKLQMTGFTIQEVVISSLYVWETVKLLRLGSDKDKQRIMYQLVGINIIIVLMDMALLGLEYASYYAVQITLKGAIYSLKLKLEFAVLGRLVDVIHGNRRPIMVRDSVHLCSLEFHAGPNDRGNQAGVMGDGNICEISANNAAGNRKVQTATAEHFEGRIPDGKILAMTEFSTWIERRPRGGDGQRMV</sequence>
<accession>A1CDS1</accession>
<dbReference type="VEuPathDB" id="FungiDB:ACLA_007570"/>
<keyword evidence="1" id="KW-0472">Membrane</keyword>
<organism evidence="3 4">
    <name type="scientific">Aspergillus clavatus (strain ATCC 1007 / CBS 513.65 / DSM 816 / NCTC 3887 / NRRL 1 / QM 1276 / 107)</name>
    <dbReference type="NCBI Taxonomy" id="344612"/>
    <lineage>
        <taxon>Eukaryota</taxon>
        <taxon>Fungi</taxon>
        <taxon>Dikarya</taxon>
        <taxon>Ascomycota</taxon>
        <taxon>Pezizomycotina</taxon>
        <taxon>Eurotiomycetes</taxon>
        <taxon>Eurotiomycetidae</taxon>
        <taxon>Eurotiales</taxon>
        <taxon>Aspergillaceae</taxon>
        <taxon>Aspergillus</taxon>
        <taxon>Aspergillus subgen. Fumigati</taxon>
    </lineage>
</organism>
<dbReference type="EMBL" id="DS027051">
    <property type="protein sequence ID" value="EAW11998.1"/>
    <property type="molecule type" value="Genomic_DNA"/>
</dbReference>
<dbReference type="PANTHER" id="PTHR37013">
    <property type="entry name" value="INTEGRAL MEMBRANE PROTEIN (AFU_ORTHOLOGUE AFUA_1G05950)-RELATED"/>
    <property type="match status" value="1"/>
</dbReference>
<evidence type="ECO:0000256" key="1">
    <source>
        <dbReference type="SAM" id="Phobius"/>
    </source>
</evidence>
<dbReference type="eggNOG" id="ENOG502SIDK">
    <property type="taxonomic scope" value="Eukaryota"/>
</dbReference>
<feature type="transmembrane region" description="Helical" evidence="1">
    <location>
        <begin position="203"/>
        <end position="228"/>
    </location>
</feature>
<proteinExistence type="predicted"/>
<dbReference type="PANTHER" id="PTHR37013:SF6">
    <property type="entry name" value="INTEGRAL MEMBRANE PROTEIN"/>
    <property type="match status" value="1"/>
</dbReference>
<dbReference type="OrthoDB" id="405906at2759"/>
<protein>
    <recommendedName>
        <fullName evidence="2">DUF7703 domain-containing protein</fullName>
    </recommendedName>
</protein>
<gene>
    <name evidence="3" type="ORF">ACLA_007570</name>
</gene>
<dbReference type="InterPro" id="IPR056120">
    <property type="entry name" value="DUF7703"/>
</dbReference>
<dbReference type="KEGG" id="act:ACLA_007570"/>
<evidence type="ECO:0000313" key="4">
    <source>
        <dbReference type="Proteomes" id="UP000006701"/>
    </source>
</evidence>
<keyword evidence="4" id="KW-1185">Reference proteome</keyword>
<name>A1CDS1_ASPCL</name>
<dbReference type="OMA" id="NCAIIAM"/>
<feature type="transmembrane region" description="Helical" evidence="1">
    <location>
        <begin position="24"/>
        <end position="45"/>
    </location>
</feature>
<dbReference type="HOGENOM" id="CLU_045148_0_1_1"/>
<dbReference type="GeneID" id="4705488"/>
<feature type="transmembrane region" description="Helical" evidence="1">
    <location>
        <begin position="88"/>
        <end position="107"/>
    </location>
</feature>
<feature type="transmembrane region" description="Helical" evidence="1">
    <location>
        <begin position="119"/>
        <end position="144"/>
    </location>
</feature>
<evidence type="ECO:0000259" key="2">
    <source>
        <dbReference type="Pfam" id="PF24802"/>
    </source>
</evidence>
<dbReference type="Pfam" id="PF24802">
    <property type="entry name" value="DUF7703"/>
    <property type="match status" value="1"/>
</dbReference>
<dbReference type="STRING" id="344612.A1CDS1"/>
<keyword evidence="1" id="KW-0812">Transmembrane</keyword>
<feature type="domain" description="DUF7703" evidence="2">
    <location>
        <begin position="25"/>
        <end position="253"/>
    </location>
</feature>
<keyword evidence="1" id="KW-1133">Transmembrane helix</keyword>
<dbReference type="RefSeq" id="XP_001273424.1">
    <property type="nucleotide sequence ID" value="XM_001273423.1"/>
</dbReference>
<evidence type="ECO:0000313" key="3">
    <source>
        <dbReference type="EMBL" id="EAW11998.1"/>
    </source>
</evidence>
<reference evidence="3 4" key="1">
    <citation type="journal article" date="2008" name="PLoS Genet.">
        <title>Genomic islands in the pathogenic filamentous fungus Aspergillus fumigatus.</title>
        <authorList>
            <person name="Fedorova N.D."/>
            <person name="Khaldi N."/>
            <person name="Joardar V.S."/>
            <person name="Maiti R."/>
            <person name="Amedeo P."/>
            <person name="Anderson M.J."/>
            <person name="Crabtree J."/>
            <person name="Silva J.C."/>
            <person name="Badger J.H."/>
            <person name="Albarraq A."/>
            <person name="Angiuoli S."/>
            <person name="Bussey H."/>
            <person name="Bowyer P."/>
            <person name="Cotty P.J."/>
            <person name="Dyer P.S."/>
            <person name="Egan A."/>
            <person name="Galens K."/>
            <person name="Fraser-Liggett C.M."/>
            <person name="Haas B.J."/>
            <person name="Inman J.M."/>
            <person name="Kent R."/>
            <person name="Lemieux S."/>
            <person name="Malavazi I."/>
            <person name="Orvis J."/>
            <person name="Roemer T."/>
            <person name="Ronning C.M."/>
            <person name="Sundaram J.P."/>
            <person name="Sutton G."/>
            <person name="Turner G."/>
            <person name="Venter J.C."/>
            <person name="White O.R."/>
            <person name="Whitty B.R."/>
            <person name="Youngman P."/>
            <person name="Wolfe K.H."/>
            <person name="Goldman G.H."/>
            <person name="Wortman J.R."/>
            <person name="Jiang B."/>
            <person name="Denning D.W."/>
            <person name="Nierman W.C."/>
        </authorList>
    </citation>
    <scope>NUCLEOTIDE SEQUENCE [LARGE SCALE GENOMIC DNA]</scope>
    <source>
        <strain evidence="4">ATCC 1007 / CBS 513.65 / DSM 816 / NCTC 3887 / NRRL 1</strain>
    </source>
</reference>
<feature type="transmembrane region" description="Helical" evidence="1">
    <location>
        <begin position="54"/>
        <end position="76"/>
    </location>
</feature>
<dbReference type="Proteomes" id="UP000006701">
    <property type="component" value="Unassembled WGS sequence"/>
</dbReference>